<keyword evidence="3" id="KW-1185">Reference proteome</keyword>
<feature type="transmembrane region" description="Helical" evidence="1">
    <location>
        <begin position="159"/>
        <end position="180"/>
    </location>
</feature>
<dbReference type="InterPro" id="IPR009339">
    <property type="entry name" value="DUF998"/>
</dbReference>
<dbReference type="Proteomes" id="UP000653076">
    <property type="component" value="Unassembled WGS sequence"/>
</dbReference>
<dbReference type="EMBL" id="BOPC01000062">
    <property type="protein sequence ID" value="GIJ29118.1"/>
    <property type="molecule type" value="Genomic_DNA"/>
</dbReference>
<feature type="transmembrane region" description="Helical" evidence="1">
    <location>
        <begin position="87"/>
        <end position="107"/>
    </location>
</feature>
<evidence type="ECO:0008006" key="4">
    <source>
        <dbReference type="Google" id="ProtNLM"/>
    </source>
</evidence>
<evidence type="ECO:0000313" key="2">
    <source>
        <dbReference type="EMBL" id="GIJ29118.1"/>
    </source>
</evidence>
<sequence length="236" mass="25102">MVDDVGAARRQRWLLACGFAPLLFLVVILVQGALRPGYDAINRWGSELSNGDWGWVQIANFVITGVLTIAFAVGVRTALHDGPGSKVIPWLTGVLGAGLIVAGVFVTDPNPGFPLGSTPPTEPTIHSWIHNLNLFPTWAALTAAILCTAYRAILRREGLAWILLTVAAGILTPATMYVAAQHFDMDTLTGTGHGLWQRISQAAAFGWYAVYAARLLRAAPAADTATTGQQANASTK</sequence>
<feature type="transmembrane region" description="Helical" evidence="1">
    <location>
        <begin position="12"/>
        <end position="34"/>
    </location>
</feature>
<gene>
    <name evidence="2" type="ORF">Vqi01_42800</name>
</gene>
<reference evidence="2 3" key="1">
    <citation type="submission" date="2021-01" db="EMBL/GenBank/DDBJ databases">
        <title>Whole genome shotgun sequence of Verrucosispora qiuiae NBRC 106684.</title>
        <authorList>
            <person name="Komaki H."/>
            <person name="Tamura T."/>
        </authorList>
    </citation>
    <scope>NUCLEOTIDE SEQUENCE [LARGE SCALE GENOMIC DNA]</scope>
    <source>
        <strain evidence="2 3">NBRC 106684</strain>
    </source>
</reference>
<feature type="transmembrane region" description="Helical" evidence="1">
    <location>
        <begin position="54"/>
        <end position="75"/>
    </location>
</feature>
<keyword evidence="1" id="KW-0812">Transmembrane</keyword>
<keyword evidence="1" id="KW-0472">Membrane</keyword>
<comment type="caution">
    <text evidence="2">The sequence shown here is derived from an EMBL/GenBank/DDBJ whole genome shotgun (WGS) entry which is preliminary data.</text>
</comment>
<proteinExistence type="predicted"/>
<organism evidence="2 3">
    <name type="scientific">Micromonospora qiuiae</name>
    <dbReference type="NCBI Taxonomy" id="502268"/>
    <lineage>
        <taxon>Bacteria</taxon>
        <taxon>Bacillati</taxon>
        <taxon>Actinomycetota</taxon>
        <taxon>Actinomycetes</taxon>
        <taxon>Micromonosporales</taxon>
        <taxon>Micromonosporaceae</taxon>
        <taxon>Micromonospora</taxon>
    </lineage>
</organism>
<dbReference type="RefSeq" id="WP_204036597.1">
    <property type="nucleotide sequence ID" value="NZ_BOPC01000062.1"/>
</dbReference>
<accession>A0ABQ4JFM5</accession>
<feature type="transmembrane region" description="Helical" evidence="1">
    <location>
        <begin position="127"/>
        <end position="147"/>
    </location>
</feature>
<protein>
    <recommendedName>
        <fullName evidence="4">DUF998 domain-containing protein</fullName>
    </recommendedName>
</protein>
<name>A0ABQ4JFM5_9ACTN</name>
<evidence type="ECO:0000256" key="1">
    <source>
        <dbReference type="SAM" id="Phobius"/>
    </source>
</evidence>
<dbReference type="Pfam" id="PF06197">
    <property type="entry name" value="DUF998"/>
    <property type="match status" value="1"/>
</dbReference>
<keyword evidence="1" id="KW-1133">Transmembrane helix</keyword>
<evidence type="ECO:0000313" key="3">
    <source>
        <dbReference type="Proteomes" id="UP000653076"/>
    </source>
</evidence>